<organism evidence="1">
    <name type="scientific">marine sediment metagenome</name>
    <dbReference type="NCBI Taxonomy" id="412755"/>
    <lineage>
        <taxon>unclassified sequences</taxon>
        <taxon>metagenomes</taxon>
        <taxon>ecological metagenomes</taxon>
    </lineage>
</organism>
<dbReference type="EMBL" id="BARW01013061">
    <property type="protein sequence ID" value="GAI75676.1"/>
    <property type="molecule type" value="Genomic_DNA"/>
</dbReference>
<dbReference type="Gene3D" id="2.60.120.1140">
    <property type="entry name" value="Protein of unknown function DUF192"/>
    <property type="match status" value="1"/>
</dbReference>
<accession>X1S982</accession>
<sequence>MLGTAVVVIRGKEWSVDVATTPEELLAGLAGVASIPANTGMLFDLGAEQIITVTAEEMLFPVDVIFIDSG</sequence>
<gene>
    <name evidence="1" type="ORF">S12H4_24194</name>
</gene>
<comment type="caution">
    <text evidence="1">The sequence shown here is derived from an EMBL/GenBank/DDBJ whole genome shotgun (WGS) entry which is preliminary data.</text>
</comment>
<feature type="non-terminal residue" evidence="1">
    <location>
        <position position="70"/>
    </location>
</feature>
<dbReference type="InterPro" id="IPR003795">
    <property type="entry name" value="DUF192"/>
</dbReference>
<reference evidence="1" key="1">
    <citation type="journal article" date="2014" name="Front. Microbiol.">
        <title>High frequency of phylogenetically diverse reductive dehalogenase-homologous genes in deep subseafloor sedimentary metagenomes.</title>
        <authorList>
            <person name="Kawai M."/>
            <person name="Futagami T."/>
            <person name="Toyoda A."/>
            <person name="Takaki Y."/>
            <person name="Nishi S."/>
            <person name="Hori S."/>
            <person name="Arai W."/>
            <person name="Tsubouchi T."/>
            <person name="Morono Y."/>
            <person name="Uchiyama I."/>
            <person name="Ito T."/>
            <person name="Fujiyama A."/>
            <person name="Inagaki F."/>
            <person name="Takami H."/>
        </authorList>
    </citation>
    <scope>NUCLEOTIDE SEQUENCE</scope>
    <source>
        <strain evidence="1">Expedition CK06-06</strain>
    </source>
</reference>
<proteinExistence type="predicted"/>
<protein>
    <submittedName>
        <fullName evidence="1">Uncharacterized protein</fullName>
    </submittedName>
</protein>
<dbReference type="AlphaFoldDB" id="X1S982"/>
<evidence type="ECO:0000313" key="1">
    <source>
        <dbReference type="EMBL" id="GAI75676.1"/>
    </source>
</evidence>
<dbReference type="Pfam" id="PF02643">
    <property type="entry name" value="DUF192"/>
    <property type="match status" value="1"/>
</dbReference>
<name>X1S982_9ZZZZ</name>
<dbReference type="InterPro" id="IPR038695">
    <property type="entry name" value="Saro_0823-like_sf"/>
</dbReference>